<dbReference type="PANTHER" id="PTHR45947">
    <property type="entry name" value="SULFOQUINOVOSYL TRANSFERASE SQD2"/>
    <property type="match status" value="1"/>
</dbReference>
<evidence type="ECO:0000313" key="3">
    <source>
        <dbReference type="EMBL" id="MTC34472.1"/>
    </source>
</evidence>
<organism evidence="2">
    <name type="scientific">Providencia alcalifaciens</name>
    <dbReference type="NCBI Taxonomy" id="126385"/>
    <lineage>
        <taxon>Bacteria</taxon>
        <taxon>Pseudomonadati</taxon>
        <taxon>Pseudomonadota</taxon>
        <taxon>Gammaproteobacteria</taxon>
        <taxon>Enterobacterales</taxon>
        <taxon>Morganellaceae</taxon>
        <taxon>Providencia</taxon>
    </lineage>
</organism>
<dbReference type="InterPro" id="IPR050194">
    <property type="entry name" value="Glycosyltransferase_grp1"/>
</dbReference>
<evidence type="ECO:0000313" key="4">
    <source>
        <dbReference type="Proteomes" id="UP000449944"/>
    </source>
</evidence>
<dbReference type="InterPro" id="IPR001296">
    <property type="entry name" value="Glyco_trans_1"/>
</dbReference>
<feature type="domain" description="Glycosyl transferase family 1" evidence="1">
    <location>
        <begin position="169"/>
        <end position="303"/>
    </location>
</feature>
<evidence type="ECO:0000259" key="1">
    <source>
        <dbReference type="Pfam" id="PF00534"/>
    </source>
</evidence>
<reference evidence="3 4" key="2">
    <citation type="submission" date="2019-10" db="EMBL/GenBank/DDBJ databases">
        <title>Comparative genomic analysis of Providencia.</title>
        <authorList>
            <person name="Yuan C."/>
            <person name="Wei Y."/>
            <person name="Yin Z."/>
        </authorList>
    </citation>
    <scope>NUCLEOTIDE SEQUENCE [LARGE SCALE GENOMIC DNA]</scope>
    <source>
        <strain evidence="3">Wls1934</strain>
        <strain evidence="4">wls1934</strain>
    </source>
</reference>
<sequence length="330" mass="38084">MRISCNKVIHIVPRNTNAGPVNVARDIVYGLNKKNIKATLFYLRSKDNYGLISSFATLFSVLRKSKDIEVLHSHGIFPDLFCFFLSFFFNFKWISTIHADPEEDLKFIYPKTYKIVCCFWRLILKKAKKAVYLTEYIYSKQKSQNKLFIHNSRLIEDLKINSLPNKCGLKRLGFCGALIERKNIKNLVLNFPNNSNYSLIVSGDGPLKSELKSIYKKNITYIGHNDDLSYFWSSIDILILPSFAEGVPLVAIEAIARGIPLILMNLDNYNGVFTDNEAFFISNINQDSLIFAIEHIYNNYEDYHLGAISAYAHNFNFANWIEKYIVLYSE</sequence>
<name>A0A346CLE0_9GAMM</name>
<dbReference type="GO" id="GO:0016757">
    <property type="term" value="F:glycosyltransferase activity"/>
    <property type="evidence" value="ECO:0007669"/>
    <property type="project" value="InterPro"/>
</dbReference>
<evidence type="ECO:0000313" key="2">
    <source>
        <dbReference type="EMBL" id="AXL96414.1"/>
    </source>
</evidence>
<keyword evidence="2" id="KW-0808">Transferase</keyword>
<protein>
    <submittedName>
        <fullName evidence="2">Glycosyl transferase group 1</fullName>
    </submittedName>
    <submittedName>
        <fullName evidence="3">Glycosyltransferase</fullName>
    </submittedName>
</protein>
<dbReference type="CDD" id="cd03801">
    <property type="entry name" value="GT4_PimA-like"/>
    <property type="match status" value="1"/>
</dbReference>
<dbReference type="Gene3D" id="3.40.50.2000">
    <property type="entry name" value="Glycogen Phosphorylase B"/>
    <property type="match status" value="2"/>
</dbReference>
<proteinExistence type="predicted"/>
<dbReference type="EMBL" id="MH444265">
    <property type="protein sequence ID" value="AXL96414.1"/>
    <property type="molecule type" value="Genomic_DNA"/>
</dbReference>
<dbReference type="Proteomes" id="UP000449944">
    <property type="component" value="Unassembled WGS sequence"/>
</dbReference>
<reference evidence="2" key="1">
    <citation type="submission" date="2018-06" db="EMBL/GenBank/DDBJ databases">
        <title>Development of a Molecular Serotyping Scheme and a Multiplexed Luminex-Based Array for Providencia.</title>
        <authorList>
            <person name="Du Y."/>
            <person name="Liu B."/>
        </authorList>
    </citation>
    <scope>NUCLEOTIDE SEQUENCE</scope>
</reference>
<accession>A0A346CLE0</accession>
<dbReference type="Pfam" id="PF00534">
    <property type="entry name" value="Glycos_transf_1"/>
    <property type="match status" value="1"/>
</dbReference>
<gene>
    <name evidence="2" type="primary">gt2</name>
    <name evidence="3" type="ORF">GKR67_07575</name>
</gene>
<dbReference type="AlphaFoldDB" id="A0A346CLE0"/>
<dbReference type="EMBL" id="WLUB01000026">
    <property type="protein sequence ID" value="MTC34472.1"/>
    <property type="molecule type" value="Genomic_DNA"/>
</dbReference>
<dbReference type="SUPFAM" id="SSF53756">
    <property type="entry name" value="UDP-Glycosyltransferase/glycogen phosphorylase"/>
    <property type="match status" value="1"/>
</dbReference>
<dbReference type="PANTHER" id="PTHR45947:SF3">
    <property type="entry name" value="SULFOQUINOVOSYL TRANSFERASE SQD2"/>
    <property type="match status" value="1"/>
</dbReference>